<keyword evidence="9 14" id="KW-0653">Protein transport</keyword>
<dbReference type="GO" id="GO:0006891">
    <property type="term" value="P:intra-Golgi vesicle-mediated transport"/>
    <property type="evidence" value="ECO:0007669"/>
    <property type="project" value="TreeGrafter"/>
</dbReference>
<evidence type="ECO:0000256" key="5">
    <source>
        <dbReference type="ARBA" id="ARBA00022490"/>
    </source>
</evidence>
<dbReference type="GO" id="GO:0006886">
    <property type="term" value="P:intracellular protein transport"/>
    <property type="evidence" value="ECO:0007669"/>
    <property type="project" value="UniProtKB-UniRule"/>
</dbReference>
<comment type="subcellular location">
    <subcellularLocation>
        <location evidence="1 14">Cytoplasmic vesicle</location>
        <location evidence="1 14">COPI-coated vesicle membrane</location>
        <topology evidence="1 14">Peripheral membrane protein</topology>
        <orientation evidence="1 14">Cytoplasmic side</orientation>
    </subcellularLocation>
    <subcellularLocation>
        <location evidence="14">Golgi apparatus membrane</location>
        <topology evidence="14">Peripheral membrane protein</topology>
        <orientation evidence="14">Cytoplasmic side</orientation>
    </subcellularLocation>
    <text evidence="14">The coatomer is cytoplasmic or polymerized on the cytoplasmic side of the Golgi, as well as on the vesicles/buds originating from it.</text>
</comment>
<dbReference type="Proteomes" id="UP000655225">
    <property type="component" value="Unassembled WGS sequence"/>
</dbReference>
<dbReference type="EMBL" id="JABCRI010000015">
    <property type="protein sequence ID" value="KAF8393330.1"/>
    <property type="molecule type" value="Genomic_DNA"/>
</dbReference>
<dbReference type="GO" id="GO:0006890">
    <property type="term" value="P:retrograde vesicle-mediated transport, Golgi to endoplasmic reticulum"/>
    <property type="evidence" value="ECO:0007669"/>
    <property type="project" value="TreeGrafter"/>
</dbReference>
<evidence type="ECO:0000313" key="20">
    <source>
        <dbReference type="Proteomes" id="UP000655225"/>
    </source>
</evidence>
<keyword evidence="12 14" id="KW-0968">Cytoplasmic vesicle</keyword>
<comment type="similarity">
    <text evidence="2 14">Belongs to the WD repeat COPB2 family.</text>
</comment>
<dbReference type="Pfam" id="PF23953">
    <property type="entry name" value="TPR_COPA_B"/>
    <property type="match status" value="1"/>
</dbReference>
<evidence type="ECO:0000256" key="16">
    <source>
        <dbReference type="SAM" id="MobiDB-lite"/>
    </source>
</evidence>
<dbReference type="PROSITE" id="PS50082">
    <property type="entry name" value="WD_REPEATS_2"/>
    <property type="match status" value="3"/>
</dbReference>
<feature type="region of interest" description="Disordered" evidence="16">
    <location>
        <begin position="949"/>
        <end position="1006"/>
    </location>
</feature>
<keyword evidence="4 14" id="KW-0813">Transport</keyword>
<dbReference type="InterPro" id="IPR006692">
    <property type="entry name" value="Beta-prop_COPA/B_2nd"/>
</dbReference>
<dbReference type="OrthoDB" id="10261470at2759"/>
<dbReference type="Pfam" id="PF04053">
    <property type="entry name" value="B-prop_COPA_B_2nd"/>
    <property type="match status" value="1"/>
</dbReference>
<evidence type="ECO:0000256" key="10">
    <source>
        <dbReference type="ARBA" id="ARBA00023034"/>
    </source>
</evidence>
<dbReference type="CDD" id="cd00200">
    <property type="entry name" value="WD40"/>
    <property type="match status" value="1"/>
</dbReference>
<dbReference type="InterPro" id="IPR020472">
    <property type="entry name" value="WD40_PAC1"/>
</dbReference>
<evidence type="ECO:0000256" key="6">
    <source>
        <dbReference type="ARBA" id="ARBA00022574"/>
    </source>
</evidence>
<dbReference type="SMART" id="SM00320">
    <property type="entry name" value="WD40"/>
    <property type="match status" value="4"/>
</dbReference>
<dbReference type="InterPro" id="IPR001680">
    <property type="entry name" value="WD40_rpt"/>
</dbReference>
<evidence type="ECO:0000256" key="2">
    <source>
        <dbReference type="ARBA" id="ARBA00010844"/>
    </source>
</evidence>
<dbReference type="GO" id="GO:0030126">
    <property type="term" value="C:COPI vesicle coat"/>
    <property type="evidence" value="ECO:0007669"/>
    <property type="project" value="TreeGrafter"/>
</dbReference>
<dbReference type="InterPro" id="IPR050844">
    <property type="entry name" value="Coatomer_complex_subunit"/>
</dbReference>
<dbReference type="InterPro" id="IPR036322">
    <property type="entry name" value="WD40_repeat_dom_sf"/>
</dbReference>
<keyword evidence="11 14" id="KW-0472">Membrane</keyword>
<keyword evidence="10 14" id="KW-0333">Golgi apparatus</keyword>
<dbReference type="PANTHER" id="PTHR19876">
    <property type="entry name" value="COATOMER"/>
    <property type="match status" value="1"/>
</dbReference>
<comment type="subunit">
    <text evidence="3 14">Oligomeric complex that consists of at least the alpha, beta, beta', gamma, delta, epsilon and zeta subunits.</text>
</comment>
<proteinExistence type="inferred from homology"/>
<feature type="repeat" description="WD" evidence="15">
    <location>
        <begin position="142"/>
        <end position="174"/>
    </location>
</feature>
<dbReference type="CDD" id="cd22947">
    <property type="entry name" value="Coatomer_WDAD_beta-like"/>
    <property type="match status" value="1"/>
</dbReference>
<gene>
    <name evidence="19" type="ORF">HHK36_021571</name>
</gene>
<dbReference type="PANTHER" id="PTHR19876:SF68">
    <property type="entry name" value="COATOMER SUBUNIT BETA'-2"/>
    <property type="match status" value="1"/>
</dbReference>
<evidence type="ECO:0000256" key="8">
    <source>
        <dbReference type="ARBA" id="ARBA00022892"/>
    </source>
</evidence>
<keyword evidence="6 15" id="KW-0853">WD repeat</keyword>
<evidence type="ECO:0000313" key="19">
    <source>
        <dbReference type="EMBL" id="KAF8393330.1"/>
    </source>
</evidence>
<evidence type="ECO:0000259" key="18">
    <source>
        <dbReference type="Pfam" id="PF23953"/>
    </source>
</evidence>
<dbReference type="Gene3D" id="1.25.40.470">
    <property type="match status" value="1"/>
</dbReference>
<keyword evidence="8 14" id="KW-0931">ER-Golgi transport</keyword>
<dbReference type="SUPFAM" id="SSF50978">
    <property type="entry name" value="WD40 repeat-like"/>
    <property type="match status" value="2"/>
</dbReference>
<dbReference type="GO" id="GO:0000139">
    <property type="term" value="C:Golgi membrane"/>
    <property type="evidence" value="ECO:0007669"/>
    <property type="project" value="UniProtKB-SubCell"/>
</dbReference>
<dbReference type="AlphaFoldDB" id="A0A834YTY5"/>
<keyword evidence="7" id="KW-0677">Repeat</keyword>
<evidence type="ECO:0000256" key="9">
    <source>
        <dbReference type="ARBA" id="ARBA00022927"/>
    </source>
</evidence>
<dbReference type="Pfam" id="PF00400">
    <property type="entry name" value="WD40"/>
    <property type="match status" value="3"/>
</dbReference>
<sequence>MPQPLRLEIKDPYKSLFGNCMHLELPVTSGLATIVGIIVVDAGGSMEAVGKDEVAVVKKRKVERKKQFLFHPSLLIAGKESIFGREGRDKVGVYSMMKSFEVTELPVRSAKFIARKQWVVAGADDMFIRVYNYNTMDKVKVFEAHTDYIRCVAVHPTLPCVLSSSDDMLIRLWDWEKGWLCTQIFEGHSHYIWNLGSPDPNFTLDAHLKGVNCVDYFMGGDKPYLISGSDDHTAKVWDYQTKSCVQTLEGHTHNVSAVGFHPELPIIMTSSEDGTVRIWHATTYRLENTLNYGLERVWAVGYMKGSRRVVIGYDEGTILVKIGREVPVASMDSSGKIIWAKHNEIQSVNIRSVGADYEVTDGERLPLAVKELGTCDLYPQSLKHNPNGRFVVVCGDGEYIIYTALAWRNRSFGSALEFVWSSDGEYAVRESPSKIKIFSKTFQEKKSIRPTFSAERIYGGTLLAMCSNDFICFYDWAECRLIRRIDVNVKNLYWADGGDLVAIVSDTSFYVLKYNRDIVSSSLDGIRSVDDQGVEDAFELLHETNERVRTGLWVGDCFIYSNSSWRLNYCVGGEVTTMFHLDRPMYLLGYLASQSRVYLIDKEFNVMGYTLLLSMIEYKTLVMRGELERANEVLPSIPKEHHNRSGITADPTLPLCDLPNLGAVPMTLHEGKWNFSFVESRFSFIASSLVLKIVIDSDGKCALFASVARFLESRGMLEDALEIATDPDYRFDLAIQLGRLEVAKEIATEVQSESKWKQLAELAMSTGKLVMAEECLEHAMDLSGLLLLYSALGDAEGISKLASLAKEQGKNNVSFLCLFMLGKLEECLQLLVESNRIPEAALMARSYLPSKVSEIVEIWRNDLNKVNKKAAESLADPEEYPNLFEDWQVALAVESRSAERRGTYPPAEEYLRYAEKSNLNLVDVFKSMQIDEEEAPLENGDLGHEVVEEKGEEEGQEEVIEVDADSTDAVFVNSSEGDEEWGTNNEGTPFSSEGQKEGDHGTGCLR</sequence>
<dbReference type="GO" id="GO:0006888">
    <property type="term" value="P:endoplasmic reticulum to Golgi vesicle-mediated transport"/>
    <property type="evidence" value="ECO:0007669"/>
    <property type="project" value="TreeGrafter"/>
</dbReference>
<evidence type="ECO:0000256" key="15">
    <source>
        <dbReference type="PROSITE-ProRule" id="PRU00221"/>
    </source>
</evidence>
<dbReference type="OMA" id="KSYGQCV"/>
<evidence type="ECO:0000256" key="13">
    <source>
        <dbReference type="ARBA" id="ARBA00025536"/>
    </source>
</evidence>
<feature type="domain" description="COPA/B TPR" evidence="18">
    <location>
        <begin position="706"/>
        <end position="860"/>
    </location>
</feature>
<evidence type="ECO:0000256" key="4">
    <source>
        <dbReference type="ARBA" id="ARBA00022448"/>
    </source>
</evidence>
<keyword evidence="20" id="KW-1185">Reference proteome</keyword>
<evidence type="ECO:0000256" key="7">
    <source>
        <dbReference type="ARBA" id="ARBA00022737"/>
    </source>
</evidence>
<name>A0A834YTY5_TETSI</name>
<dbReference type="InterPro" id="IPR016453">
    <property type="entry name" value="COPB2"/>
</dbReference>
<accession>A0A834YTY5</accession>
<evidence type="ECO:0000259" key="17">
    <source>
        <dbReference type="Pfam" id="PF04053"/>
    </source>
</evidence>
<feature type="compositionally biased region" description="Polar residues" evidence="16">
    <location>
        <begin position="982"/>
        <end position="993"/>
    </location>
</feature>
<evidence type="ECO:0000256" key="1">
    <source>
        <dbReference type="ARBA" id="ARBA00004347"/>
    </source>
</evidence>
<dbReference type="PRINTS" id="PR00320">
    <property type="entry name" value="GPROTEINBRPT"/>
</dbReference>
<feature type="repeat" description="WD" evidence="15">
    <location>
        <begin position="204"/>
        <end position="247"/>
    </location>
</feature>
<evidence type="ECO:0000256" key="11">
    <source>
        <dbReference type="ARBA" id="ARBA00023136"/>
    </source>
</evidence>
<evidence type="ECO:0000256" key="14">
    <source>
        <dbReference type="PIRNR" id="PIRNR005567"/>
    </source>
</evidence>
<dbReference type="PROSITE" id="PS50294">
    <property type="entry name" value="WD_REPEATS_REGION"/>
    <property type="match status" value="3"/>
</dbReference>
<reference evidence="19 20" key="1">
    <citation type="submission" date="2020-04" db="EMBL/GenBank/DDBJ databases">
        <title>Plant Genome Project.</title>
        <authorList>
            <person name="Zhang R.-G."/>
        </authorList>
    </citation>
    <scope>NUCLEOTIDE SEQUENCE [LARGE SCALE GENOMIC DNA]</scope>
    <source>
        <strain evidence="19">YNK0</strain>
        <tissue evidence="19">Leaf</tissue>
    </source>
</reference>
<organism evidence="19 20">
    <name type="scientific">Tetracentron sinense</name>
    <name type="common">Spur-leaf</name>
    <dbReference type="NCBI Taxonomy" id="13715"/>
    <lineage>
        <taxon>Eukaryota</taxon>
        <taxon>Viridiplantae</taxon>
        <taxon>Streptophyta</taxon>
        <taxon>Embryophyta</taxon>
        <taxon>Tracheophyta</taxon>
        <taxon>Spermatophyta</taxon>
        <taxon>Magnoliopsida</taxon>
        <taxon>Trochodendrales</taxon>
        <taxon>Trochodendraceae</taxon>
        <taxon>Tetracentron</taxon>
    </lineage>
</organism>
<dbReference type="PIRSF" id="PIRSF005567">
    <property type="entry name" value="Coatomer_beta'_subunit"/>
    <property type="match status" value="1"/>
</dbReference>
<dbReference type="InterPro" id="IPR056176">
    <property type="entry name" value="TPR_COPA_B"/>
</dbReference>
<feature type="domain" description="COPA/B second beta-propeller" evidence="17">
    <location>
        <begin position="342"/>
        <end position="601"/>
    </location>
</feature>
<evidence type="ECO:0000256" key="12">
    <source>
        <dbReference type="ARBA" id="ARBA00023329"/>
    </source>
</evidence>
<dbReference type="Gene3D" id="2.130.10.10">
    <property type="entry name" value="YVTN repeat-like/Quinoprotein amine dehydrogenase"/>
    <property type="match status" value="2"/>
</dbReference>
<comment type="caution">
    <text evidence="19">The sequence shown here is derived from an EMBL/GenBank/DDBJ whole genome shotgun (WGS) entry which is preliminary data.</text>
</comment>
<feature type="repeat" description="WD" evidence="15">
    <location>
        <begin position="248"/>
        <end position="289"/>
    </location>
</feature>
<protein>
    <recommendedName>
        <fullName evidence="14">Coatomer subunit beta'</fullName>
    </recommendedName>
</protein>
<dbReference type="GO" id="GO:0005198">
    <property type="term" value="F:structural molecule activity"/>
    <property type="evidence" value="ECO:0007669"/>
    <property type="project" value="UniProtKB-UniRule"/>
</dbReference>
<evidence type="ECO:0000256" key="3">
    <source>
        <dbReference type="ARBA" id="ARBA00011775"/>
    </source>
</evidence>
<comment type="function">
    <text evidence="13 14">The coatomer is a cytosolic protein complex that binds to dilysine motifs and reversibly associates with Golgi non-clathrin-coated vesicles, which further mediate biosynthetic protein transport from the ER, via the Golgi up to the trans Golgi network. Coatomer complex is required for budding from Golgi membranes, and is essential for the retrograde Golgi-to-ER transport of dilysine-tagged proteins.</text>
</comment>
<dbReference type="FunFam" id="1.25.40.470:FF:000001">
    <property type="entry name" value="Coatomer subunit beta"/>
    <property type="match status" value="1"/>
</dbReference>
<dbReference type="InterPro" id="IPR015943">
    <property type="entry name" value="WD40/YVTN_repeat-like_dom_sf"/>
</dbReference>
<feature type="compositionally biased region" description="Acidic residues" evidence="16">
    <location>
        <begin position="950"/>
        <end position="966"/>
    </location>
</feature>
<keyword evidence="5 14" id="KW-0963">Cytoplasm</keyword>